<feature type="compositionally biased region" description="Basic and acidic residues" evidence="1">
    <location>
        <begin position="48"/>
        <end position="72"/>
    </location>
</feature>
<reference evidence="2" key="1">
    <citation type="journal article" date="2023" name="Mol. Phylogenet. Evol.">
        <title>Genome-scale phylogeny and comparative genomics of the fungal order Sordariales.</title>
        <authorList>
            <person name="Hensen N."/>
            <person name="Bonometti L."/>
            <person name="Westerberg I."/>
            <person name="Brannstrom I.O."/>
            <person name="Guillou S."/>
            <person name="Cros-Aarteil S."/>
            <person name="Calhoun S."/>
            <person name="Haridas S."/>
            <person name="Kuo A."/>
            <person name="Mondo S."/>
            <person name="Pangilinan J."/>
            <person name="Riley R."/>
            <person name="LaButti K."/>
            <person name="Andreopoulos B."/>
            <person name="Lipzen A."/>
            <person name="Chen C."/>
            <person name="Yan M."/>
            <person name="Daum C."/>
            <person name="Ng V."/>
            <person name="Clum A."/>
            <person name="Steindorff A."/>
            <person name="Ohm R.A."/>
            <person name="Martin F."/>
            <person name="Silar P."/>
            <person name="Natvig D.O."/>
            <person name="Lalanne C."/>
            <person name="Gautier V."/>
            <person name="Ament-Velasquez S.L."/>
            <person name="Kruys A."/>
            <person name="Hutchinson M.I."/>
            <person name="Powell A.J."/>
            <person name="Barry K."/>
            <person name="Miller A.N."/>
            <person name="Grigoriev I.V."/>
            <person name="Debuchy R."/>
            <person name="Gladieux P."/>
            <person name="Hiltunen Thoren M."/>
            <person name="Johannesson H."/>
        </authorList>
    </citation>
    <scope>NUCLEOTIDE SEQUENCE</scope>
    <source>
        <strain evidence="2">CBS 731.68</strain>
    </source>
</reference>
<dbReference type="AlphaFoldDB" id="A0AAN6Z1U5"/>
<proteinExistence type="predicted"/>
<keyword evidence="3" id="KW-1185">Reference proteome</keyword>
<dbReference type="EMBL" id="MU853236">
    <property type="protein sequence ID" value="KAK4120909.1"/>
    <property type="molecule type" value="Genomic_DNA"/>
</dbReference>
<sequence length="150" mass="16651">MSAANATAILRLQGLILPAEHMCPEDADRFLRFVSHMTPNAPPQAPHAEPDRRHQRQRSHEDVPQAHGEHDPAAGIVTCRRSRHLDSANHPQGQGSVHDRGRVQELCHRDCRQVLSKLEFLRILNRAWIATRSNIPGVPARVEATPGVAG</sequence>
<dbReference type="GeneID" id="87822716"/>
<reference evidence="2" key="2">
    <citation type="submission" date="2023-05" db="EMBL/GenBank/DDBJ databases">
        <authorList>
            <consortium name="Lawrence Berkeley National Laboratory"/>
            <person name="Steindorff A."/>
            <person name="Hensen N."/>
            <person name="Bonometti L."/>
            <person name="Westerberg I."/>
            <person name="Brannstrom I.O."/>
            <person name="Guillou S."/>
            <person name="Cros-Aarteil S."/>
            <person name="Calhoun S."/>
            <person name="Haridas S."/>
            <person name="Kuo A."/>
            <person name="Mondo S."/>
            <person name="Pangilinan J."/>
            <person name="Riley R."/>
            <person name="Labutti K."/>
            <person name="Andreopoulos B."/>
            <person name="Lipzen A."/>
            <person name="Chen C."/>
            <person name="Yanf M."/>
            <person name="Daum C."/>
            <person name="Ng V."/>
            <person name="Clum A."/>
            <person name="Ohm R."/>
            <person name="Martin F."/>
            <person name="Silar P."/>
            <person name="Natvig D."/>
            <person name="Lalanne C."/>
            <person name="Gautier V."/>
            <person name="Ament-Velasquez S.L."/>
            <person name="Kruys A."/>
            <person name="Hutchinson M.I."/>
            <person name="Powell A.J."/>
            <person name="Barry K."/>
            <person name="Miller A.N."/>
            <person name="Grigoriev I.V."/>
            <person name="Debuchy R."/>
            <person name="Gladieux P."/>
            <person name="Thoren M.H."/>
            <person name="Johannesson H."/>
        </authorList>
    </citation>
    <scope>NUCLEOTIDE SEQUENCE</scope>
    <source>
        <strain evidence="2">CBS 731.68</strain>
    </source>
</reference>
<evidence type="ECO:0000313" key="2">
    <source>
        <dbReference type="EMBL" id="KAK4120909.1"/>
    </source>
</evidence>
<dbReference type="RefSeq" id="XP_062644680.1">
    <property type="nucleotide sequence ID" value="XM_062785950.1"/>
</dbReference>
<gene>
    <name evidence="2" type="ORF">N657DRAFT_147589</name>
</gene>
<accession>A0AAN6Z1U5</accession>
<feature type="region of interest" description="Disordered" evidence="1">
    <location>
        <begin position="37"/>
        <end position="99"/>
    </location>
</feature>
<dbReference type="Proteomes" id="UP001302602">
    <property type="component" value="Unassembled WGS sequence"/>
</dbReference>
<organism evidence="2 3">
    <name type="scientific">Parathielavia appendiculata</name>
    <dbReference type="NCBI Taxonomy" id="2587402"/>
    <lineage>
        <taxon>Eukaryota</taxon>
        <taxon>Fungi</taxon>
        <taxon>Dikarya</taxon>
        <taxon>Ascomycota</taxon>
        <taxon>Pezizomycotina</taxon>
        <taxon>Sordariomycetes</taxon>
        <taxon>Sordariomycetidae</taxon>
        <taxon>Sordariales</taxon>
        <taxon>Chaetomiaceae</taxon>
        <taxon>Parathielavia</taxon>
    </lineage>
</organism>
<name>A0AAN6Z1U5_9PEZI</name>
<comment type="caution">
    <text evidence="2">The sequence shown here is derived from an EMBL/GenBank/DDBJ whole genome shotgun (WGS) entry which is preliminary data.</text>
</comment>
<protein>
    <submittedName>
        <fullName evidence="2">Uncharacterized protein</fullName>
    </submittedName>
</protein>
<evidence type="ECO:0000313" key="3">
    <source>
        <dbReference type="Proteomes" id="UP001302602"/>
    </source>
</evidence>
<evidence type="ECO:0000256" key="1">
    <source>
        <dbReference type="SAM" id="MobiDB-lite"/>
    </source>
</evidence>